<dbReference type="InterPro" id="IPR036179">
    <property type="entry name" value="Ig-like_dom_sf"/>
</dbReference>
<dbReference type="PRINTS" id="PR01251">
    <property type="entry name" value="AMPHIPHYSIN"/>
</dbReference>
<dbReference type="PROSITE" id="PS51021">
    <property type="entry name" value="BAR"/>
    <property type="match status" value="1"/>
</dbReference>
<dbReference type="Gene3D" id="2.60.40.10">
    <property type="entry name" value="Immunoglobulins"/>
    <property type="match status" value="2"/>
</dbReference>
<keyword evidence="11" id="KW-1185">Reference proteome</keyword>
<feature type="domain" description="BAR" evidence="9">
    <location>
        <begin position="23"/>
        <end position="262"/>
    </location>
</feature>
<feature type="region of interest" description="Disordered" evidence="8">
    <location>
        <begin position="543"/>
        <end position="564"/>
    </location>
</feature>
<dbReference type="Gene3D" id="1.20.1270.60">
    <property type="entry name" value="Arfaptin homology (AH) domain/BAR domain"/>
    <property type="match status" value="1"/>
</dbReference>
<evidence type="ECO:0000256" key="7">
    <source>
        <dbReference type="SAM" id="Coils"/>
    </source>
</evidence>
<evidence type="ECO:0000256" key="4">
    <source>
        <dbReference type="ARBA" id="ARBA00022490"/>
    </source>
</evidence>
<dbReference type="InterPro" id="IPR004148">
    <property type="entry name" value="BAR_dom"/>
</dbReference>
<dbReference type="Proteomes" id="UP001214576">
    <property type="component" value="Unassembled WGS sequence"/>
</dbReference>
<dbReference type="GO" id="GO:0008021">
    <property type="term" value="C:synaptic vesicle"/>
    <property type="evidence" value="ECO:0007669"/>
    <property type="project" value="TreeGrafter"/>
</dbReference>
<feature type="compositionally biased region" description="Basic and acidic residues" evidence="8">
    <location>
        <begin position="547"/>
        <end position="564"/>
    </location>
</feature>
<keyword evidence="6" id="KW-0472">Membrane</keyword>
<dbReference type="InterPro" id="IPR003005">
    <property type="entry name" value="Amphiphysin"/>
</dbReference>
<evidence type="ECO:0000256" key="8">
    <source>
        <dbReference type="SAM" id="MobiDB-lite"/>
    </source>
</evidence>
<evidence type="ECO:0000313" key="11">
    <source>
        <dbReference type="Proteomes" id="UP001214576"/>
    </source>
</evidence>
<feature type="compositionally biased region" description="Basic and acidic residues" evidence="8">
    <location>
        <begin position="1167"/>
        <end position="1178"/>
    </location>
</feature>
<dbReference type="Pfam" id="PF03114">
    <property type="entry name" value="BAR"/>
    <property type="match status" value="2"/>
</dbReference>
<dbReference type="GO" id="GO:0005886">
    <property type="term" value="C:plasma membrane"/>
    <property type="evidence" value="ECO:0007669"/>
    <property type="project" value="TreeGrafter"/>
</dbReference>
<feature type="compositionally biased region" description="Low complexity" evidence="8">
    <location>
        <begin position="1201"/>
        <end position="1216"/>
    </location>
</feature>
<feature type="non-terminal residue" evidence="10">
    <location>
        <position position="1"/>
    </location>
</feature>
<proteinExistence type="predicted"/>
<comment type="caution">
    <text evidence="10">The sequence shown here is derived from an EMBL/GenBank/DDBJ whole genome shotgun (WGS) entry which is preliminary data.</text>
</comment>
<dbReference type="GO" id="GO:0048488">
    <property type="term" value="P:synaptic vesicle endocytosis"/>
    <property type="evidence" value="ECO:0007669"/>
    <property type="project" value="TreeGrafter"/>
</dbReference>
<feature type="region of interest" description="Disordered" evidence="8">
    <location>
        <begin position="941"/>
        <end position="962"/>
    </location>
</feature>
<keyword evidence="5 7" id="KW-0175">Coiled coil</keyword>
<feature type="compositionally biased region" description="Polar residues" evidence="8">
    <location>
        <begin position="396"/>
        <end position="410"/>
    </location>
</feature>
<protein>
    <recommendedName>
        <fullName evidence="9">BAR domain-containing protein</fullName>
    </recommendedName>
</protein>
<evidence type="ECO:0000259" key="9">
    <source>
        <dbReference type="PROSITE" id="PS51021"/>
    </source>
</evidence>
<evidence type="ECO:0000256" key="1">
    <source>
        <dbReference type="ARBA" id="ARBA00004308"/>
    </source>
</evidence>
<keyword evidence="3" id="KW-0728">SH3 domain</keyword>
<dbReference type="InterPro" id="IPR027267">
    <property type="entry name" value="AH/BAR_dom_sf"/>
</dbReference>
<comment type="subcellular location">
    <subcellularLocation>
        <location evidence="2">Cytoplasm</location>
    </subcellularLocation>
    <subcellularLocation>
        <location evidence="1">Endomembrane system</location>
    </subcellularLocation>
</comment>
<name>A0AAD4UH34_OVIAM</name>
<dbReference type="InterPro" id="IPR036028">
    <property type="entry name" value="SH3-like_dom_sf"/>
</dbReference>
<dbReference type="SMART" id="SM00721">
    <property type="entry name" value="BAR"/>
    <property type="match status" value="1"/>
</dbReference>
<dbReference type="Gene3D" id="2.30.30.40">
    <property type="entry name" value="SH3 Domains"/>
    <property type="match status" value="1"/>
</dbReference>
<evidence type="ECO:0000256" key="5">
    <source>
        <dbReference type="ARBA" id="ARBA00023054"/>
    </source>
</evidence>
<dbReference type="SUPFAM" id="SSF103657">
    <property type="entry name" value="BAR/IMD domain-like"/>
    <property type="match status" value="1"/>
</dbReference>
<reference evidence="10" key="1">
    <citation type="submission" date="2022-03" db="EMBL/GenBank/DDBJ databases">
        <title>Genomic analyses of argali, domestic sheep and their hybrids provide insights into chromosomal evolution, heterosis and genetic basis of agronomic traits.</title>
        <authorList>
            <person name="Li M."/>
        </authorList>
    </citation>
    <scope>NUCLEOTIDE SEQUENCE</scope>
    <source>
        <strain evidence="10">CAU-MHL-2022a</strain>
        <tissue evidence="10">Skin</tissue>
    </source>
</reference>
<evidence type="ECO:0000256" key="2">
    <source>
        <dbReference type="ARBA" id="ARBA00004496"/>
    </source>
</evidence>
<gene>
    <name evidence="10" type="ORF">MG293_006354</name>
</gene>
<dbReference type="PANTHER" id="PTHR46514">
    <property type="entry name" value="AMPHIPHYSIN"/>
    <property type="match status" value="1"/>
</dbReference>
<keyword evidence="4" id="KW-0963">Cytoplasm</keyword>
<feature type="compositionally biased region" description="Polar residues" evidence="8">
    <location>
        <begin position="941"/>
        <end position="959"/>
    </location>
</feature>
<feature type="region of interest" description="Disordered" evidence="8">
    <location>
        <begin position="493"/>
        <end position="516"/>
    </location>
</feature>
<dbReference type="EMBL" id="JAKZEL010000005">
    <property type="protein sequence ID" value="KAI4543560.1"/>
    <property type="molecule type" value="Genomic_DNA"/>
</dbReference>
<dbReference type="InterPro" id="IPR013783">
    <property type="entry name" value="Ig-like_fold"/>
</dbReference>
<dbReference type="FunFam" id="1.20.1270.60:FF:000013">
    <property type="entry name" value="Amphiphysin isoform 2"/>
    <property type="match status" value="1"/>
</dbReference>
<evidence type="ECO:0000256" key="6">
    <source>
        <dbReference type="ARBA" id="ARBA00023136"/>
    </source>
</evidence>
<evidence type="ECO:0000313" key="10">
    <source>
        <dbReference type="EMBL" id="KAI4543560.1"/>
    </source>
</evidence>
<sequence>MLAHRRRHPPTPKSPPGEQILHVPLGPHLDILAPQKADLGKHEAQECIQAEGTRLQRELRGYLAAIKGMQEASMKLTESLHEVYEPDWYGREDVKMVGEKCDVLWEDFHQKLVDGSLLTLDTYLGQFPDIKLDSLKGKYTNEGLNITDSEVTLKNRIAKRSRKLVDYDSARHHLEALQSSKRKDESRISKAEEEFQKAQKVFEEFNVDLQEELPSLWSRRVGFYVNTFKNVSSLEAKFHKEIAVLCHKLYEVMTKLGDQHADKAFTIQGAPSDSGPLRIAKTPSPPEEASPIPSPTASPNHTLAPASPAPVRPRSPSQTRKGPPVPPLPKVTPTKELQQENIISFFEDNFVPEISVTTPSQNEIPEVKKEETLLDLDFDPFKPDVTPAGSVGVTHSPMSQTSTDLVQPTDSSKSLSLCNLIMEETPDSGLTEEIQRSQIDLGAIIWGPDASTDSVSQKITQDGSQEDSACLSEAEQDLGLSTRMLPSADWNTVAGQGENVLGPAPPRGDEQLPPNPMPGAACMEMEHPCDLPDSEIPAMETSGLVKESQDVKKSEEEERNQKTEDSIWAGVETYEKVEAGTIGVKDLEGTEEFEERTCGSRGNRVVDLFKTLGKQDQETLKINEEETRKYLSAGCAESIKTDEKYLEKTDILEKDMKNVGQADEFSDRAQGLDEGNQVVISDCEIIESSGAKGASHTDILNLPPQADSVSNTEDASPEGWFLAEKDKEKKLIDPPNHNIMYHSAQGSTDIKEIQCEAVLHAFGADRDGNQATVLSVTHEAATQSRTDLNSALGTDANRRDWCLCKTEDSLIEGPESAVTGNCSQTINLPRIAKMGAWGTDPGQIRQPSLDSAGNNIEMVEFSGIPDGQASGSASCLDSINHWLTRGIEGSDNCRDCLDTVGSKKGLEVDLPVDAGGKQVVGSCWEESQEIAIPLVLGASQNASTESSASPQDNDTNNSDLSEDEIANQRYGLLYQEIEADKEEASGGSFNGFTQAESEQAPPTEPKAEEPTAAVPPATGLDLGLDTRAEEPEEGAAVRVSEQANRALGLHLLVAGVTAATLSGLNQIQSMRILVKIISKGKIIPGTEADVTAAEGVPVEEAETEKAALPAGAGASLEEAKTDTEATEAMDGDRSQLEEAEAAATQEKVIPSVVIQPASNNEGEEEHEGTMDAEYKEAADDTALPGPTSEMPELASEEQKAARASQPAPSAPSASEAFQEVPPGFLYKVETLHDFEAANSDELTLQRGDVVLVVPSDSEADQTVLEDNTVNADMLSPFQMLTLIVLRASGLGLSKVEQAQISLSTEVKKSITIRCKIESTDFESEAVYWYRQKRNQALEHLVYVISTTTAARNQVDGKNKIEARKDARMFTSTLTVLNHVPRIGIVAGLGLSKVEQAQISLSTEVKKSIDIHCKIESTDFESETVYWYRQKRNQALEHLVYVISTTTAARNQVDGKNKIEARKDARMFASTLMTDLNHEENEMPDYEEPQITIRPDPPLPLGHKIQAHSPATGLRLPSNRPCLFYLLPGSQSGDEMALLEAVLFSSLWSYSRLDGDLFPKPTIFFPSVEEVKRHSAGTHLCLLQNFFPDAIK</sequence>
<feature type="region of interest" description="Disordered" evidence="8">
    <location>
        <begin position="389"/>
        <end position="410"/>
    </location>
</feature>
<dbReference type="SUPFAM" id="SSF48726">
    <property type="entry name" value="Immunoglobulin"/>
    <property type="match status" value="2"/>
</dbReference>
<feature type="compositionally biased region" description="Pro residues" evidence="8">
    <location>
        <begin position="283"/>
        <end position="296"/>
    </location>
</feature>
<feature type="region of interest" description="Disordered" evidence="8">
    <location>
        <begin position="983"/>
        <end position="1023"/>
    </location>
</feature>
<feature type="region of interest" description="Disordered" evidence="8">
    <location>
        <begin position="266"/>
        <end position="334"/>
    </location>
</feature>
<dbReference type="PANTHER" id="PTHR46514:SF2">
    <property type="entry name" value="AMPHIPHYSIN"/>
    <property type="match status" value="1"/>
</dbReference>
<organism evidence="10 11">
    <name type="scientific">Ovis ammon polii</name>
    <dbReference type="NCBI Taxonomy" id="230172"/>
    <lineage>
        <taxon>Eukaryota</taxon>
        <taxon>Metazoa</taxon>
        <taxon>Chordata</taxon>
        <taxon>Craniata</taxon>
        <taxon>Vertebrata</taxon>
        <taxon>Euteleostomi</taxon>
        <taxon>Mammalia</taxon>
        <taxon>Eutheria</taxon>
        <taxon>Laurasiatheria</taxon>
        <taxon>Artiodactyla</taxon>
        <taxon>Ruminantia</taxon>
        <taxon>Pecora</taxon>
        <taxon>Bovidae</taxon>
        <taxon>Caprinae</taxon>
        <taxon>Ovis</taxon>
    </lineage>
</organism>
<evidence type="ECO:0000256" key="3">
    <source>
        <dbReference type="ARBA" id="ARBA00022443"/>
    </source>
</evidence>
<dbReference type="GO" id="GO:0005543">
    <property type="term" value="F:phospholipid binding"/>
    <property type="evidence" value="ECO:0007669"/>
    <property type="project" value="TreeGrafter"/>
</dbReference>
<accession>A0AAD4UH34</accession>
<feature type="region of interest" description="Disordered" evidence="8">
    <location>
        <begin position="1101"/>
        <end position="1218"/>
    </location>
</feature>
<dbReference type="SUPFAM" id="SSF50044">
    <property type="entry name" value="SH3-domain"/>
    <property type="match status" value="1"/>
</dbReference>
<feature type="coiled-coil region" evidence="7">
    <location>
        <begin position="174"/>
        <end position="208"/>
    </location>
</feature>